<feature type="repeat" description="ANK" evidence="13">
    <location>
        <begin position="188"/>
        <end position="220"/>
    </location>
</feature>
<feature type="repeat" description="ANK" evidence="13">
    <location>
        <begin position="221"/>
        <end position="253"/>
    </location>
</feature>
<keyword evidence="6 14" id="KW-1133">Transmembrane helix</keyword>
<feature type="compositionally biased region" description="Basic and acidic residues" evidence="15">
    <location>
        <begin position="1"/>
        <end position="12"/>
    </location>
</feature>
<keyword evidence="7 13" id="KW-0040">ANK repeat</keyword>
<proteinExistence type="inferred from homology"/>
<protein>
    <recommendedName>
        <fullName evidence="14">Palmitoyltransferase</fullName>
        <ecNumber evidence="14">2.3.1.225</ecNumber>
    </recommendedName>
</protein>
<dbReference type="Gene3D" id="1.25.40.20">
    <property type="entry name" value="Ankyrin repeat-containing domain"/>
    <property type="match status" value="1"/>
</dbReference>
<evidence type="ECO:0000313" key="17">
    <source>
        <dbReference type="EMBL" id="KAG0665780.1"/>
    </source>
</evidence>
<dbReference type="SUPFAM" id="SSF48403">
    <property type="entry name" value="Ankyrin repeat"/>
    <property type="match status" value="1"/>
</dbReference>
<dbReference type="GO" id="GO:0005794">
    <property type="term" value="C:Golgi apparatus"/>
    <property type="evidence" value="ECO:0007669"/>
    <property type="project" value="UniProtKB-ARBA"/>
</dbReference>
<keyword evidence="5" id="KW-0677">Repeat</keyword>
<dbReference type="FunFam" id="1.25.40.20:FF:000301">
    <property type="entry name" value="Palmitoyltransferase"/>
    <property type="match status" value="1"/>
</dbReference>
<organism evidence="17 18">
    <name type="scientific">Maudiozyma exigua</name>
    <name type="common">Yeast</name>
    <name type="synonym">Kazachstania exigua</name>
    <dbReference type="NCBI Taxonomy" id="34358"/>
    <lineage>
        <taxon>Eukaryota</taxon>
        <taxon>Fungi</taxon>
        <taxon>Dikarya</taxon>
        <taxon>Ascomycota</taxon>
        <taxon>Saccharomycotina</taxon>
        <taxon>Saccharomycetes</taxon>
        <taxon>Saccharomycetales</taxon>
        <taxon>Saccharomycetaceae</taxon>
        <taxon>Maudiozyma</taxon>
    </lineage>
</organism>
<feature type="transmembrane region" description="Helical" evidence="14">
    <location>
        <begin position="322"/>
        <end position="339"/>
    </location>
</feature>
<evidence type="ECO:0000256" key="4">
    <source>
        <dbReference type="ARBA" id="ARBA00022692"/>
    </source>
</evidence>
<sequence>MGDDRGSVHEPEVQEDMIGDTSSLQAVVSHESAETNADNSKKDDMNPVLGEYQQACQSGDLVTVKRLIESGVIDVNEDYDPAEKVSGLHWAAINNRLAVVKYLISQGVDVNCQAEKLHSTPLHWAARYGYVYIVDYLIAFGADMNLKDDQGFNLLHLSVNSSNIMLVAYVLFFVVAKGLLDINTQDPNGRTALLWASYQGDSLTVALLLKFGANINLQDAGGFTALHWGVVKGQVHVIKYLIRAGGDFFQKTNDQKDCFTIANELNTMFPLKKALRSCGFIDTGYPVFKLFSEPFHAKFITFIIPLLFIGFAANMFCVSHILIWFIVLLIIGFALNEFFQRWVIPSFIGPTNVNDPLIDYNVSRSPLMAGIFFGSLFWVTIAATIMIMPNMWRADTFKSCIPLLIFISASYFTFVKLLRSDPGVKPAIRDDVDKIRDIITDLMSIGKFDTENFCIETWVRKPMRSKYSKFSRGLVSRFDHFCPWVYNDIGLKNHKLFMNFIISVECGIIAFAYLTIHNFELIKNKISVDQDKIVECSIIGGNALCYGYHYDKFTFIILLWSLLQGSWILFLLLMQSFQVAKGVTSYEFTQYARAAKKAHGILGSAHHHHGHDTNITNEIENGHVLSESFNTTPDDMKVQEENETIEEIDFTVEQEQLLEDDLENSVNRIQVNNRGKSIIGLCYKLLGFTQVWKLMRETLGFDPNGSGFDSLNLSKRLQIPTNYGVKQNMKDFWLTSAVGAPLWLRFLQSPRDSHALLNGIDVEYFSLYELPAKVRGSTVPIRH</sequence>
<dbReference type="InterPro" id="IPR001594">
    <property type="entry name" value="Palmitoyltrfase_DHHC"/>
</dbReference>
<keyword evidence="8 14" id="KW-0472">Membrane</keyword>
<dbReference type="Pfam" id="PF01529">
    <property type="entry name" value="DHHC"/>
    <property type="match status" value="1"/>
</dbReference>
<evidence type="ECO:0000256" key="12">
    <source>
        <dbReference type="ARBA" id="ARBA00048048"/>
    </source>
</evidence>
<evidence type="ECO:0000256" key="6">
    <source>
        <dbReference type="ARBA" id="ARBA00022989"/>
    </source>
</evidence>
<keyword evidence="9" id="KW-0564">Palmitate</keyword>
<evidence type="ECO:0000256" key="14">
    <source>
        <dbReference type="RuleBase" id="RU079119"/>
    </source>
</evidence>
<evidence type="ECO:0000256" key="8">
    <source>
        <dbReference type="ARBA" id="ARBA00023136"/>
    </source>
</evidence>
<evidence type="ECO:0000256" key="9">
    <source>
        <dbReference type="ARBA" id="ARBA00023139"/>
    </source>
</evidence>
<feature type="repeat" description="ANK" evidence="13">
    <location>
        <begin position="117"/>
        <end position="149"/>
    </location>
</feature>
<evidence type="ECO:0000256" key="13">
    <source>
        <dbReference type="PROSITE-ProRule" id="PRU00023"/>
    </source>
</evidence>
<evidence type="ECO:0000256" key="1">
    <source>
        <dbReference type="ARBA" id="ARBA00004141"/>
    </source>
</evidence>
<feature type="transmembrane region" description="Helical" evidence="14">
    <location>
        <begin position="496"/>
        <end position="516"/>
    </location>
</feature>
<evidence type="ECO:0000256" key="11">
    <source>
        <dbReference type="ARBA" id="ARBA00023315"/>
    </source>
</evidence>
<dbReference type="PANTHER" id="PTHR24161:SF85">
    <property type="entry name" value="PALMITOYLTRANSFERASE HIP14"/>
    <property type="match status" value="1"/>
</dbReference>
<feature type="repeat" description="ANK" evidence="13">
    <location>
        <begin position="83"/>
        <end position="115"/>
    </location>
</feature>
<dbReference type="OrthoDB" id="6781668at2759"/>
<dbReference type="EC" id="2.3.1.225" evidence="14"/>
<dbReference type="GO" id="GO:0019706">
    <property type="term" value="F:protein-cysteine S-palmitoyltransferase activity"/>
    <property type="evidence" value="ECO:0007669"/>
    <property type="project" value="UniProtKB-EC"/>
</dbReference>
<keyword evidence="3 14" id="KW-0808">Transferase</keyword>
<keyword evidence="18" id="KW-1185">Reference proteome</keyword>
<feature type="transmembrane region" description="Helical" evidence="14">
    <location>
        <begin position="162"/>
        <end position="180"/>
    </location>
</feature>
<keyword evidence="4 14" id="KW-0812">Transmembrane</keyword>
<dbReference type="InterPro" id="IPR002110">
    <property type="entry name" value="Ankyrin_rpt"/>
</dbReference>
<evidence type="ECO:0000256" key="5">
    <source>
        <dbReference type="ARBA" id="ARBA00022737"/>
    </source>
</evidence>
<dbReference type="SMART" id="SM00248">
    <property type="entry name" value="ANK"/>
    <property type="match status" value="6"/>
</dbReference>
<dbReference type="GO" id="GO:0016020">
    <property type="term" value="C:membrane"/>
    <property type="evidence" value="ECO:0007669"/>
    <property type="project" value="UniProtKB-SubCell"/>
</dbReference>
<name>A0A9P6W693_MAUEX</name>
<feature type="region of interest" description="Disordered" evidence="15">
    <location>
        <begin position="1"/>
        <end position="46"/>
    </location>
</feature>
<feature type="transmembrane region" description="Helical" evidence="14">
    <location>
        <begin position="401"/>
        <end position="419"/>
    </location>
</feature>
<evidence type="ECO:0000256" key="15">
    <source>
        <dbReference type="SAM" id="MobiDB-lite"/>
    </source>
</evidence>
<dbReference type="Proteomes" id="UP000750334">
    <property type="component" value="Unassembled WGS sequence"/>
</dbReference>
<comment type="subcellular location">
    <subcellularLocation>
        <location evidence="1">Membrane</location>
        <topology evidence="1">Multi-pass membrane protein</topology>
    </subcellularLocation>
</comment>
<keyword evidence="10" id="KW-0449">Lipoprotein</keyword>
<evidence type="ECO:0000259" key="16">
    <source>
        <dbReference type="Pfam" id="PF01529"/>
    </source>
</evidence>
<comment type="domain">
    <text evidence="14">The DHHC domain is required for palmitoyltransferase activity.</text>
</comment>
<evidence type="ECO:0000256" key="10">
    <source>
        <dbReference type="ARBA" id="ARBA00023288"/>
    </source>
</evidence>
<accession>A0A9P6W693</accession>
<gene>
    <name evidence="17" type="primary">AKR1_1</name>
    <name evidence="17" type="ORF">C6P45_000420</name>
</gene>
<dbReference type="Pfam" id="PF12796">
    <property type="entry name" value="Ank_2"/>
    <property type="match status" value="2"/>
</dbReference>
<keyword evidence="11 14" id="KW-0012">Acyltransferase</keyword>
<feature type="domain" description="Palmitoyltransferase DHHC" evidence="16">
    <location>
        <begin position="448"/>
        <end position="590"/>
    </location>
</feature>
<evidence type="ECO:0000256" key="2">
    <source>
        <dbReference type="ARBA" id="ARBA00010104"/>
    </source>
</evidence>
<reference evidence="17 18" key="1">
    <citation type="submission" date="2020-11" db="EMBL/GenBank/DDBJ databases">
        <title>Kefir isolates.</title>
        <authorList>
            <person name="Marcisauskas S."/>
            <person name="Kim Y."/>
            <person name="Blasche S."/>
        </authorList>
    </citation>
    <scope>NUCLEOTIDE SEQUENCE [LARGE SCALE GENOMIC DNA]</scope>
    <source>
        <strain evidence="17 18">OG2</strain>
    </source>
</reference>
<dbReference type="InterPro" id="IPR036770">
    <property type="entry name" value="Ankyrin_rpt-contain_sf"/>
</dbReference>
<feature type="transmembrane region" description="Helical" evidence="14">
    <location>
        <begin position="553"/>
        <end position="573"/>
    </location>
</feature>
<evidence type="ECO:0000256" key="7">
    <source>
        <dbReference type="ARBA" id="ARBA00023043"/>
    </source>
</evidence>
<evidence type="ECO:0000256" key="3">
    <source>
        <dbReference type="ARBA" id="ARBA00022679"/>
    </source>
</evidence>
<comment type="similarity">
    <text evidence="2">Belongs to the DHHC palmitoyltransferase family. AKR/ZDHHC17 subfamily.</text>
</comment>
<dbReference type="PROSITE" id="PS50088">
    <property type="entry name" value="ANK_REPEAT"/>
    <property type="match status" value="4"/>
</dbReference>
<dbReference type="EMBL" id="PUHR01000110">
    <property type="protein sequence ID" value="KAG0665780.1"/>
    <property type="molecule type" value="Genomic_DNA"/>
</dbReference>
<evidence type="ECO:0000313" key="18">
    <source>
        <dbReference type="Proteomes" id="UP000750334"/>
    </source>
</evidence>
<comment type="catalytic activity">
    <reaction evidence="12 14">
        <text>L-cysteinyl-[protein] + hexadecanoyl-CoA = S-hexadecanoyl-L-cysteinyl-[protein] + CoA</text>
        <dbReference type="Rhea" id="RHEA:36683"/>
        <dbReference type="Rhea" id="RHEA-COMP:10131"/>
        <dbReference type="Rhea" id="RHEA-COMP:11032"/>
        <dbReference type="ChEBI" id="CHEBI:29950"/>
        <dbReference type="ChEBI" id="CHEBI:57287"/>
        <dbReference type="ChEBI" id="CHEBI:57379"/>
        <dbReference type="ChEBI" id="CHEBI:74151"/>
        <dbReference type="EC" id="2.3.1.225"/>
    </reaction>
</comment>
<feature type="transmembrane region" description="Helical" evidence="14">
    <location>
        <begin position="299"/>
        <end position="316"/>
    </location>
</feature>
<comment type="caution">
    <text evidence="14">Lacks conserved residue(s) required for the propagation of feature annotation.</text>
</comment>
<dbReference type="PROSITE" id="PS50216">
    <property type="entry name" value="DHHC"/>
    <property type="match status" value="1"/>
</dbReference>
<dbReference type="AlphaFoldDB" id="A0A9P6W693"/>
<feature type="transmembrane region" description="Helical" evidence="14">
    <location>
        <begin position="367"/>
        <end position="389"/>
    </location>
</feature>
<dbReference type="PROSITE" id="PS50297">
    <property type="entry name" value="ANK_REP_REGION"/>
    <property type="match status" value="4"/>
</dbReference>
<dbReference type="PANTHER" id="PTHR24161">
    <property type="entry name" value="ANK_REP_REGION DOMAIN-CONTAINING PROTEIN-RELATED"/>
    <property type="match status" value="1"/>
</dbReference>
<comment type="caution">
    <text evidence="17">The sequence shown here is derived from an EMBL/GenBank/DDBJ whole genome shotgun (WGS) entry which is preliminary data.</text>
</comment>